<dbReference type="OrthoDB" id="517933at2"/>
<gene>
    <name evidence="1" type="ORF">WA1_21960</name>
</gene>
<name>A0A139X9R4_9CYAN</name>
<dbReference type="AlphaFoldDB" id="A0A139X9R4"/>
<proteinExistence type="predicted"/>
<reference evidence="1 2" key="1">
    <citation type="journal article" date="2013" name="Genome Biol. Evol.">
        <title>Genomes of Stigonematalean cyanobacteria (subsection V) and the evolution of oxygenic photosynthesis from prokaryotes to plastids.</title>
        <authorList>
            <person name="Dagan T."/>
            <person name="Roettger M."/>
            <person name="Stucken K."/>
            <person name="Landan G."/>
            <person name="Koch R."/>
            <person name="Major P."/>
            <person name="Gould S.B."/>
            <person name="Goremykin V.V."/>
            <person name="Rippka R."/>
            <person name="Tandeau de Marsac N."/>
            <person name="Gugger M."/>
            <person name="Lockhart P.J."/>
            <person name="Allen J.F."/>
            <person name="Brune I."/>
            <person name="Maus I."/>
            <person name="Puhler A."/>
            <person name="Martin W.F."/>
        </authorList>
    </citation>
    <scope>NUCLEOTIDE SEQUENCE [LARGE SCALE GENOMIC DNA]</scope>
    <source>
        <strain evidence="1 2">PCC 7110</strain>
    </source>
</reference>
<accession>A0A139X9R4</accession>
<dbReference type="Proteomes" id="UP000076925">
    <property type="component" value="Unassembled WGS sequence"/>
</dbReference>
<organism evidence="1 2">
    <name type="scientific">Scytonema hofmannii PCC 7110</name>
    <dbReference type="NCBI Taxonomy" id="128403"/>
    <lineage>
        <taxon>Bacteria</taxon>
        <taxon>Bacillati</taxon>
        <taxon>Cyanobacteriota</taxon>
        <taxon>Cyanophyceae</taxon>
        <taxon>Nostocales</taxon>
        <taxon>Scytonemataceae</taxon>
        <taxon>Scytonema</taxon>
    </lineage>
</organism>
<protein>
    <submittedName>
        <fullName evidence="1">Uncharacterized protein</fullName>
    </submittedName>
</protein>
<keyword evidence="2" id="KW-1185">Reference proteome</keyword>
<dbReference type="RefSeq" id="WP_017744551.1">
    <property type="nucleotide sequence ID" value="NZ_KQ976354.1"/>
</dbReference>
<dbReference type="STRING" id="128403.WA1_21960"/>
<dbReference type="EMBL" id="ANNX02000021">
    <property type="protein sequence ID" value="KYC41372.1"/>
    <property type="molecule type" value="Genomic_DNA"/>
</dbReference>
<evidence type="ECO:0000313" key="2">
    <source>
        <dbReference type="Proteomes" id="UP000076925"/>
    </source>
</evidence>
<sequence>MTNKTTLPTAALPARMSLIADELVNLDIAVLSFPFAKEVAKFRYEMERVLSRSKKPPVPPPYRQLNNALLACVPTLTHGFEYFEVENSIPVFQALAVGTPENPLLTPAPDRIQQLVQIWDQKWTQQYHNKGKKDEIDSVCDRFLETVEVMPTNWEWKRIKPETLVRDLNAEKGLGFQAIPSLLATRLHGQKCIIRSGRREQEIQWRKVQGGGSDNYVMPFFLRKRRIFQSTSKFHNSGLTIQIF</sequence>
<comment type="caution">
    <text evidence="1">The sequence shown here is derived from an EMBL/GenBank/DDBJ whole genome shotgun (WGS) entry which is preliminary data.</text>
</comment>
<evidence type="ECO:0000313" key="1">
    <source>
        <dbReference type="EMBL" id="KYC41372.1"/>
    </source>
</evidence>